<evidence type="ECO:0000313" key="1">
    <source>
        <dbReference type="EMBL" id="BCS85876.1"/>
    </source>
</evidence>
<evidence type="ECO:0000313" key="2">
    <source>
        <dbReference type="Proteomes" id="UP001319045"/>
    </source>
</evidence>
<accession>A0ABM7NZM0</accession>
<sequence>MTKKVNSYQATAALTRAFFEAFGTAIVDSTYPGDDFNEKNNPSNIKQAMLEHYEEIGNNFMDIMLPTLIRLNYSDEEKVESDIQKLSKEKKLTVNDYLKYACKTTKLYEATVDEYKRNMELLLGGMFSTIPEHLEQYIKGIQLSEIDEPKAIQLMVRTIMKAYAAGLKTAKPSKKSLNQITILRLLLINTNILINNSVLKEESDDLVELFVEACGNEANINVLFNTLDDMYKELTEIDGISDKEKAN</sequence>
<organism evidence="1 2">
    <name type="scientific">Prevotella herbatica</name>
    <dbReference type="NCBI Taxonomy" id="2801997"/>
    <lineage>
        <taxon>Bacteria</taxon>
        <taxon>Pseudomonadati</taxon>
        <taxon>Bacteroidota</taxon>
        <taxon>Bacteroidia</taxon>
        <taxon>Bacteroidales</taxon>
        <taxon>Prevotellaceae</taxon>
        <taxon>Prevotella</taxon>
    </lineage>
</organism>
<name>A0ABM7NZM0_9BACT</name>
<dbReference type="Proteomes" id="UP001319045">
    <property type="component" value="Chromosome"/>
</dbReference>
<keyword evidence="2" id="KW-1185">Reference proteome</keyword>
<dbReference type="RefSeq" id="WP_207153488.1">
    <property type="nucleotide sequence ID" value="NZ_AP024484.1"/>
</dbReference>
<gene>
    <name evidence="1" type="ORF">prwr041_17690</name>
</gene>
<reference evidence="1 2" key="1">
    <citation type="journal article" date="2022" name="Int. J. Syst. Evol. Microbiol.">
        <title>Prevotella herbatica sp. nov., a plant polysaccharide-decomposing anaerobic bacterium isolated from a methanogenic reactor.</title>
        <authorList>
            <person name="Uek A."/>
            <person name="Tonouchi A."/>
            <person name="Kaku N."/>
            <person name="Ueki K."/>
        </authorList>
    </citation>
    <scope>NUCLEOTIDE SEQUENCE [LARGE SCALE GENOMIC DNA]</scope>
    <source>
        <strain evidence="1 2">WR041</strain>
    </source>
</reference>
<dbReference type="EMBL" id="AP024484">
    <property type="protein sequence ID" value="BCS85876.1"/>
    <property type="molecule type" value="Genomic_DNA"/>
</dbReference>
<proteinExistence type="predicted"/>
<protein>
    <submittedName>
        <fullName evidence="1">Uncharacterized protein</fullName>
    </submittedName>
</protein>